<dbReference type="PATRIC" id="fig|1204725.3.peg.2209"/>
<dbReference type="RefSeq" id="WP_004031674.1">
    <property type="nucleotide sequence ID" value="NZ_AMPO01000011.1"/>
</dbReference>
<reference evidence="1 2" key="1">
    <citation type="journal article" date="2012" name="J. Bacteriol.">
        <title>Draft genome sequence of Methanobacterium formicicum DSM 3637, an archaebacterium isolated from the methane producer amoeba Pelomyxa palustris.</title>
        <authorList>
            <person name="Gutierrez G."/>
        </authorList>
    </citation>
    <scope>NUCLEOTIDE SEQUENCE [LARGE SCALE GENOMIC DNA]</scope>
    <source>
        <strain evidence="2">DSM 3637 / PP1</strain>
    </source>
</reference>
<accession>K2QXD5</accession>
<dbReference type="Proteomes" id="UP000007360">
    <property type="component" value="Unassembled WGS sequence"/>
</dbReference>
<comment type="caution">
    <text evidence="1">The sequence shown here is derived from an EMBL/GenBank/DDBJ whole genome shotgun (WGS) entry which is preliminary data.</text>
</comment>
<gene>
    <name evidence="1" type="ORF">A994_10992</name>
</gene>
<organism evidence="1 2">
    <name type="scientific">Methanobacterium formicicum (strain DSM 3637 / PP1)</name>
    <dbReference type="NCBI Taxonomy" id="1204725"/>
    <lineage>
        <taxon>Archaea</taxon>
        <taxon>Methanobacteriati</taxon>
        <taxon>Methanobacteriota</taxon>
        <taxon>Methanomada group</taxon>
        <taxon>Methanobacteria</taxon>
        <taxon>Methanobacteriales</taxon>
        <taxon>Methanobacteriaceae</taxon>
        <taxon>Methanobacterium</taxon>
    </lineage>
</organism>
<dbReference type="AlphaFoldDB" id="K2QXD5"/>
<dbReference type="EMBL" id="AMPO01000011">
    <property type="protein sequence ID" value="EKF84918.1"/>
    <property type="molecule type" value="Genomic_DNA"/>
</dbReference>
<dbReference type="OrthoDB" id="26307at2157"/>
<name>K2QXD5_METFP</name>
<proteinExistence type="predicted"/>
<protein>
    <submittedName>
        <fullName evidence="1">THUMP domain-containing protein</fullName>
    </submittedName>
</protein>
<sequence>MNNKKSEKNVDCFVLMVKFKEDGDFAEYGIKGIKTEDKGIEEIETALTSTDAWFYITESEFYDIVTVEMNVNPAETINQLRKTSTIAIERAVPLDSVVSSPVESVIKDILKLASQKIDKNESFTVQCQLKDEGLRGLDSIISPDKLINQISGELYDKLNLEYHNKNTDWIIQIEELGEDTGIAVCRPDEILMK</sequence>
<evidence type="ECO:0000313" key="1">
    <source>
        <dbReference type="EMBL" id="EKF84918.1"/>
    </source>
</evidence>
<evidence type="ECO:0000313" key="2">
    <source>
        <dbReference type="Proteomes" id="UP000007360"/>
    </source>
</evidence>
<keyword evidence="2" id="KW-1185">Reference proteome</keyword>